<keyword evidence="3" id="KW-1185">Reference proteome</keyword>
<feature type="transmembrane region" description="Helical" evidence="1">
    <location>
        <begin position="252"/>
        <end position="272"/>
    </location>
</feature>
<evidence type="ECO:0000256" key="1">
    <source>
        <dbReference type="SAM" id="Phobius"/>
    </source>
</evidence>
<keyword evidence="1" id="KW-0812">Transmembrane</keyword>
<feature type="transmembrane region" description="Helical" evidence="1">
    <location>
        <begin position="47"/>
        <end position="64"/>
    </location>
</feature>
<organism evidence="2 3">
    <name type="scientific">Reticulomyxa filosa</name>
    <dbReference type="NCBI Taxonomy" id="46433"/>
    <lineage>
        <taxon>Eukaryota</taxon>
        <taxon>Sar</taxon>
        <taxon>Rhizaria</taxon>
        <taxon>Retaria</taxon>
        <taxon>Foraminifera</taxon>
        <taxon>Monothalamids</taxon>
        <taxon>Reticulomyxidae</taxon>
        <taxon>Reticulomyxa</taxon>
    </lineage>
</organism>
<keyword evidence="1" id="KW-0472">Membrane</keyword>
<reference evidence="2 3" key="1">
    <citation type="journal article" date="2013" name="Curr. Biol.">
        <title>The Genome of the Foraminiferan Reticulomyxa filosa.</title>
        <authorList>
            <person name="Glockner G."/>
            <person name="Hulsmann N."/>
            <person name="Schleicher M."/>
            <person name="Noegel A.A."/>
            <person name="Eichinger L."/>
            <person name="Gallinger C."/>
            <person name="Pawlowski J."/>
            <person name="Sierra R."/>
            <person name="Euteneuer U."/>
            <person name="Pillet L."/>
            <person name="Moustafa A."/>
            <person name="Platzer M."/>
            <person name="Groth M."/>
            <person name="Szafranski K."/>
            <person name="Schliwa M."/>
        </authorList>
    </citation>
    <scope>NUCLEOTIDE SEQUENCE [LARGE SCALE GENOMIC DNA]</scope>
</reference>
<feature type="transmembrane region" description="Helical" evidence="1">
    <location>
        <begin position="24"/>
        <end position="41"/>
    </location>
</feature>
<keyword evidence="1" id="KW-1133">Transmembrane helix</keyword>
<evidence type="ECO:0000313" key="3">
    <source>
        <dbReference type="Proteomes" id="UP000023152"/>
    </source>
</evidence>
<comment type="caution">
    <text evidence="2">The sequence shown here is derived from an EMBL/GenBank/DDBJ whole genome shotgun (WGS) entry which is preliminary data.</text>
</comment>
<dbReference type="EMBL" id="ASPP01021677">
    <property type="protein sequence ID" value="ETO12147.1"/>
    <property type="molecule type" value="Genomic_DNA"/>
</dbReference>
<sequence>MSTISRLNNGVLSLLQGHFLKNFFSLRFSSFCLIFLSVVHFDYLLKMANFFSLVLTFGLVFSSLSSTTTASLQLTNDCNYVFYDAPYSVGVCWNRQDSTGKKTSVKFTCNTDKNITYQEWEKASCSGTASKQQSLIDFAISHNISTSSLKWKCDAKSGSKCSAYERDYNFSSSATSCKNTNGFSDVTFALNTCVGYDTNLNKSMAITCANGNITMFYFNNLKCTPSPDSNNYTYGSNCGGMSGKYYQTSVRCGASPVSVAIALLFAVISLVFS</sequence>
<evidence type="ECO:0000313" key="2">
    <source>
        <dbReference type="EMBL" id="ETO12147.1"/>
    </source>
</evidence>
<dbReference type="Proteomes" id="UP000023152">
    <property type="component" value="Unassembled WGS sequence"/>
</dbReference>
<gene>
    <name evidence="2" type="ORF">RFI_25229</name>
</gene>
<proteinExistence type="predicted"/>
<name>X6MFE8_RETFI</name>
<dbReference type="AlphaFoldDB" id="X6MFE8"/>
<protein>
    <submittedName>
        <fullName evidence="2">Uncharacterized protein</fullName>
    </submittedName>
</protein>
<accession>X6MFE8</accession>